<dbReference type="InterPro" id="IPR053729">
    <property type="entry name" value="MAD2L1BP_domain_sf"/>
</dbReference>
<organism evidence="1 2">
    <name type="scientific">Diatraea saccharalis</name>
    <name type="common">sugarcane borer</name>
    <dbReference type="NCBI Taxonomy" id="40085"/>
    <lineage>
        <taxon>Eukaryota</taxon>
        <taxon>Metazoa</taxon>
        <taxon>Ecdysozoa</taxon>
        <taxon>Arthropoda</taxon>
        <taxon>Hexapoda</taxon>
        <taxon>Insecta</taxon>
        <taxon>Pterygota</taxon>
        <taxon>Neoptera</taxon>
        <taxon>Endopterygota</taxon>
        <taxon>Lepidoptera</taxon>
        <taxon>Glossata</taxon>
        <taxon>Ditrysia</taxon>
        <taxon>Pyraloidea</taxon>
        <taxon>Crambidae</taxon>
        <taxon>Crambinae</taxon>
        <taxon>Diatraea</taxon>
    </lineage>
</organism>
<dbReference type="Gene3D" id="3.30.900.20">
    <property type="match status" value="1"/>
</dbReference>
<reference evidence="1" key="1">
    <citation type="submission" date="2021-12" db="EMBL/GenBank/DDBJ databases">
        <authorList>
            <person name="King R."/>
        </authorList>
    </citation>
    <scope>NUCLEOTIDE SEQUENCE</scope>
</reference>
<evidence type="ECO:0000313" key="1">
    <source>
        <dbReference type="EMBL" id="CAG9789275.1"/>
    </source>
</evidence>
<dbReference type="EMBL" id="OU893333">
    <property type="protein sequence ID" value="CAG9789275.1"/>
    <property type="molecule type" value="Genomic_DNA"/>
</dbReference>
<dbReference type="OrthoDB" id="6334764at2759"/>
<protein>
    <submittedName>
        <fullName evidence="1">Uncharacterized protein</fullName>
    </submittedName>
</protein>
<reference evidence="1" key="2">
    <citation type="submission" date="2022-10" db="EMBL/GenBank/DDBJ databases">
        <authorList>
            <consortium name="ENA_rothamsted_submissions"/>
            <consortium name="culmorum"/>
            <person name="King R."/>
        </authorList>
    </citation>
    <scope>NUCLEOTIDE SEQUENCE</scope>
</reference>
<proteinExistence type="predicted"/>
<dbReference type="AlphaFoldDB" id="A0A9N9R470"/>
<keyword evidence="2" id="KW-1185">Reference proteome</keyword>
<evidence type="ECO:0000313" key="2">
    <source>
        <dbReference type="Proteomes" id="UP001153714"/>
    </source>
</evidence>
<gene>
    <name evidence="1" type="ORF">DIATSA_LOCUS7021</name>
</gene>
<name>A0A9N9R470_9NEOP</name>
<accession>A0A9N9R470</accession>
<dbReference type="Proteomes" id="UP001153714">
    <property type="component" value="Chromosome 2"/>
</dbReference>
<sequence>MPTACHKPQCHSTHIANDQKIQRNVFRTLVTSEMLSQVFFSSLAPTNLYVFIKKKNLEIQEDVLNGDNFISTSGCRIPRNSKIVVLDFRSDNSENVSCCSDFQVFGESISQNFKDLQIEDMLKDNEDEFNEIESTDDTKWYQSSYVMKGFKDCVVNGTSVTTSWQE</sequence>